<evidence type="ECO:0000256" key="1">
    <source>
        <dbReference type="SAM" id="MobiDB-lite"/>
    </source>
</evidence>
<keyword evidence="4" id="KW-1185">Reference proteome</keyword>
<sequence length="287" mass="29983">MRENGPTAPDPPAVPPVRSPTIARKPQPESNQAPVVQRVRLRYAKRGPLRFTSHRDFARAFERALRRAAVPIAYSQGFTPHPKISYASAAPTGVASEAEYLELGLQREVDPEQLRGALDAALSPGLDIVEAVVAAAPGSLADRIDAGRWRIALTGVTVEALTAAAAAFESAPEVLVERLTKQGKRLIDARAAVVSLAVSAEPAAAAAAGNDPPSEVGAGPCAILDLVVRLASPTVRPDDVLSGLRVVADLEPPVPPRATRLAQGLLTAQGGLADPLEADRTATIGER</sequence>
<dbReference type="Pfam" id="PF10105">
    <property type="entry name" value="DUF2344"/>
    <property type="match status" value="1"/>
</dbReference>
<protein>
    <submittedName>
        <fullName evidence="3">Radical SAM protein</fullName>
    </submittedName>
</protein>
<name>A0A8J3BQ32_9ACTN</name>
<feature type="domain" description="DUF2344" evidence="2">
    <location>
        <begin position="38"/>
        <end position="237"/>
    </location>
</feature>
<dbReference type="EMBL" id="BMQC01000019">
    <property type="protein sequence ID" value="GGK40986.1"/>
    <property type="molecule type" value="Genomic_DNA"/>
</dbReference>
<feature type="region of interest" description="Disordered" evidence="1">
    <location>
        <begin position="1"/>
        <end position="33"/>
    </location>
</feature>
<feature type="compositionally biased region" description="Pro residues" evidence="1">
    <location>
        <begin position="8"/>
        <end position="18"/>
    </location>
</feature>
<dbReference type="InterPro" id="IPR018768">
    <property type="entry name" value="DUF2344"/>
</dbReference>
<gene>
    <name evidence="3" type="ORF">GCM10010124_37280</name>
</gene>
<comment type="caution">
    <text evidence="3">The sequence shown here is derived from an EMBL/GenBank/DDBJ whole genome shotgun (WGS) entry which is preliminary data.</text>
</comment>
<evidence type="ECO:0000313" key="3">
    <source>
        <dbReference type="EMBL" id="GGK40986.1"/>
    </source>
</evidence>
<organism evidence="3 4">
    <name type="scientific">Pilimelia terevasa</name>
    <dbReference type="NCBI Taxonomy" id="53372"/>
    <lineage>
        <taxon>Bacteria</taxon>
        <taxon>Bacillati</taxon>
        <taxon>Actinomycetota</taxon>
        <taxon>Actinomycetes</taxon>
        <taxon>Micromonosporales</taxon>
        <taxon>Micromonosporaceae</taxon>
        <taxon>Pilimelia</taxon>
    </lineage>
</organism>
<accession>A0A8J3BQ32</accession>
<evidence type="ECO:0000313" key="4">
    <source>
        <dbReference type="Proteomes" id="UP000662200"/>
    </source>
</evidence>
<proteinExistence type="predicted"/>
<reference evidence="3" key="2">
    <citation type="submission" date="2020-09" db="EMBL/GenBank/DDBJ databases">
        <authorList>
            <person name="Sun Q."/>
            <person name="Ohkuma M."/>
        </authorList>
    </citation>
    <scope>NUCLEOTIDE SEQUENCE</scope>
    <source>
        <strain evidence="3">JCM 3091</strain>
    </source>
</reference>
<evidence type="ECO:0000259" key="2">
    <source>
        <dbReference type="Pfam" id="PF10105"/>
    </source>
</evidence>
<reference evidence="3" key="1">
    <citation type="journal article" date="2014" name="Int. J. Syst. Evol. Microbiol.">
        <title>Complete genome sequence of Corynebacterium casei LMG S-19264T (=DSM 44701T), isolated from a smear-ripened cheese.</title>
        <authorList>
            <consortium name="US DOE Joint Genome Institute (JGI-PGF)"/>
            <person name="Walter F."/>
            <person name="Albersmeier A."/>
            <person name="Kalinowski J."/>
            <person name="Ruckert C."/>
        </authorList>
    </citation>
    <scope>NUCLEOTIDE SEQUENCE</scope>
    <source>
        <strain evidence="3">JCM 3091</strain>
    </source>
</reference>
<dbReference type="AlphaFoldDB" id="A0A8J3BQ32"/>
<dbReference type="NCBIfam" id="TIGR03936">
    <property type="entry name" value="sam_1_link_chp"/>
    <property type="match status" value="1"/>
</dbReference>
<dbReference type="Proteomes" id="UP000662200">
    <property type="component" value="Unassembled WGS sequence"/>
</dbReference>